<dbReference type="GO" id="GO:0016020">
    <property type="term" value="C:membrane"/>
    <property type="evidence" value="ECO:0007669"/>
    <property type="project" value="UniProtKB-SubCell"/>
</dbReference>
<keyword evidence="16" id="KW-0325">Glycoprotein</keyword>
<dbReference type="Pfam" id="PF08276">
    <property type="entry name" value="PAN_2"/>
    <property type="match status" value="1"/>
</dbReference>
<dbReference type="FunFam" id="1.10.510.10:FF:000248">
    <property type="entry name" value="S-receptor-like kinase 5"/>
    <property type="match status" value="1"/>
</dbReference>
<dbReference type="InterPro" id="IPR051343">
    <property type="entry name" value="G-type_lectin_kinases/EP1-like"/>
</dbReference>
<dbReference type="PROSITE" id="PS00107">
    <property type="entry name" value="PROTEIN_KINASE_ATP"/>
    <property type="match status" value="1"/>
</dbReference>
<evidence type="ECO:0000256" key="2">
    <source>
        <dbReference type="ARBA" id="ARBA00012513"/>
    </source>
</evidence>
<evidence type="ECO:0000256" key="8">
    <source>
        <dbReference type="ARBA" id="ARBA00022734"/>
    </source>
</evidence>
<keyword evidence="15" id="KW-0675">Receptor</keyword>
<feature type="domain" description="Apple" evidence="22">
    <location>
        <begin position="95"/>
        <end position="177"/>
    </location>
</feature>
<keyword evidence="3" id="KW-0723">Serine/threonine-protein kinase</keyword>
<evidence type="ECO:0000256" key="1">
    <source>
        <dbReference type="ARBA" id="ARBA00004479"/>
    </source>
</evidence>
<dbReference type="Gene3D" id="3.30.200.20">
    <property type="entry name" value="Phosphorylase Kinase, domain 1"/>
    <property type="match status" value="1"/>
</dbReference>
<feature type="binding site" evidence="19">
    <location>
        <position position="292"/>
    </location>
    <ligand>
        <name>ATP</name>
        <dbReference type="ChEBI" id="CHEBI:30616"/>
    </ligand>
</feature>
<comment type="catalytic activity">
    <reaction evidence="18">
        <text>L-seryl-[protein] + ATP = O-phospho-L-seryl-[protein] + ADP + H(+)</text>
        <dbReference type="Rhea" id="RHEA:17989"/>
        <dbReference type="Rhea" id="RHEA-COMP:9863"/>
        <dbReference type="Rhea" id="RHEA-COMP:11604"/>
        <dbReference type="ChEBI" id="CHEBI:15378"/>
        <dbReference type="ChEBI" id="CHEBI:29999"/>
        <dbReference type="ChEBI" id="CHEBI:30616"/>
        <dbReference type="ChEBI" id="CHEBI:83421"/>
        <dbReference type="ChEBI" id="CHEBI:456216"/>
        <dbReference type="EC" id="2.7.11.1"/>
    </reaction>
</comment>
<dbReference type="SMART" id="SM00473">
    <property type="entry name" value="PAN_AP"/>
    <property type="match status" value="1"/>
</dbReference>
<evidence type="ECO:0000256" key="13">
    <source>
        <dbReference type="ARBA" id="ARBA00023136"/>
    </source>
</evidence>
<evidence type="ECO:0000259" key="22">
    <source>
        <dbReference type="PROSITE" id="PS50948"/>
    </source>
</evidence>
<sequence length="575" mass="64356">MGALVTHASSVQYMRLESDGHLRLYEWGGTGWNRLGDVLNVFPDECQYPTVCGEYGICSNGQCSCPSVKKDATFFRQVNERQPDLGCSLVTPLSCQSNQKHTFLPLNNISYFNYIDPDAVAIEHTNEEICKQACLMNCSCKAALFQYGGNSSDGSCYLPSQIFSLKSHDPDIYHFNSSAYVKVQAAQTVPTPGTPQTLQKKSVGAGVIVGFSIGALFAVSVVTGFVIVLIRRRKARELDEEDQFDKVQGITSRFSFEELKIATENFCQKIGGGGFGSVFEGTLSDGTIVAVKRLDGVGQGKKEFLAEVETIGSIHHVNLVRLIGFCAEKSYRLLVYEYMCNGSLDNWIFHRMQDNTLGWQIRRRIITDIAKGLAYLHEECRQKIAHLDIKPQNILLDNDFNAKVSDFGLSRFIDRDQAEVITRMRGTPGYLAPEWLTSIITEKADVYSYGVVIMEIICGRKNLDYTQKEEDFHLMSLLQVKVDENRLSDMIDNHSEDMQQHVSEIIEIMKLAMWCLQSECNKRPSMSAVVKVLEGSLSVESNIDYNFSNTDPLVWHNVNIDTSAPLVPSILSGPR</sequence>
<keyword evidence="4" id="KW-0597">Phosphoprotein</keyword>
<comment type="catalytic activity">
    <reaction evidence="17">
        <text>L-threonyl-[protein] + ATP = O-phospho-L-threonyl-[protein] + ADP + H(+)</text>
        <dbReference type="Rhea" id="RHEA:46608"/>
        <dbReference type="Rhea" id="RHEA-COMP:11060"/>
        <dbReference type="Rhea" id="RHEA-COMP:11605"/>
        <dbReference type="ChEBI" id="CHEBI:15378"/>
        <dbReference type="ChEBI" id="CHEBI:30013"/>
        <dbReference type="ChEBI" id="CHEBI:30616"/>
        <dbReference type="ChEBI" id="CHEBI:61977"/>
        <dbReference type="ChEBI" id="CHEBI:456216"/>
        <dbReference type="EC" id="2.7.11.1"/>
    </reaction>
</comment>
<keyword evidence="12 20" id="KW-1133">Transmembrane helix</keyword>
<dbReference type="OMA" id="WINNERS"/>
<reference evidence="24" key="1">
    <citation type="journal article" date="2017" name="Nat. Commun.">
        <title>The asparagus genome sheds light on the origin and evolution of a young Y chromosome.</title>
        <authorList>
            <person name="Harkess A."/>
            <person name="Zhou J."/>
            <person name="Xu C."/>
            <person name="Bowers J.E."/>
            <person name="Van der Hulst R."/>
            <person name="Ayyampalayam S."/>
            <person name="Mercati F."/>
            <person name="Riccardi P."/>
            <person name="McKain M.R."/>
            <person name="Kakrana A."/>
            <person name="Tang H."/>
            <person name="Ray J."/>
            <person name="Groenendijk J."/>
            <person name="Arikit S."/>
            <person name="Mathioni S.M."/>
            <person name="Nakano M."/>
            <person name="Shan H."/>
            <person name="Telgmann-Rauber A."/>
            <person name="Kanno A."/>
            <person name="Yue Z."/>
            <person name="Chen H."/>
            <person name="Li W."/>
            <person name="Chen Y."/>
            <person name="Xu X."/>
            <person name="Zhang Y."/>
            <person name="Luo S."/>
            <person name="Chen H."/>
            <person name="Gao J."/>
            <person name="Mao Z."/>
            <person name="Pires J.C."/>
            <person name="Luo M."/>
            <person name="Kudrna D."/>
            <person name="Wing R.A."/>
            <person name="Meyers B.C."/>
            <person name="Yi K."/>
            <person name="Kong H."/>
            <person name="Lavrijsen P."/>
            <person name="Sunseri F."/>
            <person name="Falavigna A."/>
            <person name="Ye Y."/>
            <person name="Leebens-Mack J.H."/>
            <person name="Chen G."/>
        </authorList>
    </citation>
    <scope>NUCLEOTIDE SEQUENCE [LARGE SCALE GENOMIC DNA]</scope>
    <source>
        <strain evidence="24">cv. DH0086</strain>
    </source>
</reference>
<evidence type="ECO:0000256" key="12">
    <source>
        <dbReference type="ARBA" id="ARBA00022989"/>
    </source>
</evidence>
<dbReference type="SMART" id="SM00220">
    <property type="entry name" value="S_TKc"/>
    <property type="match status" value="1"/>
</dbReference>
<name>A0A5P1FV51_ASPOF</name>
<dbReference type="Proteomes" id="UP000243459">
    <property type="component" value="Chromosome 1"/>
</dbReference>
<dbReference type="InterPro" id="IPR017441">
    <property type="entry name" value="Protein_kinase_ATP_BS"/>
</dbReference>
<evidence type="ECO:0000256" key="7">
    <source>
        <dbReference type="ARBA" id="ARBA00022729"/>
    </source>
</evidence>
<comment type="subcellular location">
    <subcellularLocation>
        <location evidence="1">Membrane</location>
        <topology evidence="1">Single-pass type I membrane protein</topology>
    </subcellularLocation>
</comment>
<evidence type="ECO:0000259" key="21">
    <source>
        <dbReference type="PROSITE" id="PS50011"/>
    </source>
</evidence>
<keyword evidence="10" id="KW-0418">Kinase</keyword>
<keyword evidence="8" id="KW-0430">Lectin</keyword>
<feature type="transmembrane region" description="Helical" evidence="20">
    <location>
        <begin position="203"/>
        <end position="230"/>
    </location>
</feature>
<dbReference type="CDD" id="cd01098">
    <property type="entry name" value="PAN_AP_plant"/>
    <property type="match status" value="1"/>
</dbReference>
<proteinExistence type="predicted"/>
<evidence type="ECO:0000256" key="14">
    <source>
        <dbReference type="ARBA" id="ARBA00023157"/>
    </source>
</evidence>
<keyword evidence="13 20" id="KW-0472">Membrane</keyword>
<feature type="domain" description="Protein kinase" evidence="21">
    <location>
        <begin position="264"/>
        <end position="537"/>
    </location>
</feature>
<evidence type="ECO:0000256" key="5">
    <source>
        <dbReference type="ARBA" id="ARBA00022679"/>
    </source>
</evidence>
<evidence type="ECO:0000313" key="24">
    <source>
        <dbReference type="Proteomes" id="UP000243459"/>
    </source>
</evidence>
<dbReference type="GO" id="GO:0030246">
    <property type="term" value="F:carbohydrate binding"/>
    <property type="evidence" value="ECO:0007669"/>
    <property type="project" value="UniProtKB-KW"/>
</dbReference>
<evidence type="ECO:0000256" key="18">
    <source>
        <dbReference type="ARBA" id="ARBA00048679"/>
    </source>
</evidence>
<evidence type="ECO:0000256" key="17">
    <source>
        <dbReference type="ARBA" id="ARBA00047899"/>
    </source>
</evidence>
<dbReference type="Pfam" id="PF00069">
    <property type="entry name" value="Pkinase"/>
    <property type="match status" value="1"/>
</dbReference>
<dbReference type="PROSITE" id="PS50948">
    <property type="entry name" value="PAN"/>
    <property type="match status" value="1"/>
</dbReference>
<dbReference type="GO" id="GO:0005524">
    <property type="term" value="F:ATP binding"/>
    <property type="evidence" value="ECO:0007669"/>
    <property type="project" value="UniProtKB-UniRule"/>
</dbReference>
<dbReference type="Gene3D" id="1.10.510.10">
    <property type="entry name" value="Transferase(Phosphotransferase) domain 1"/>
    <property type="match status" value="1"/>
</dbReference>
<dbReference type="InterPro" id="IPR008271">
    <property type="entry name" value="Ser/Thr_kinase_AS"/>
</dbReference>
<keyword evidence="6 20" id="KW-0812">Transmembrane</keyword>
<dbReference type="PROSITE" id="PS00108">
    <property type="entry name" value="PROTEIN_KINASE_ST"/>
    <property type="match status" value="1"/>
</dbReference>
<keyword evidence="11 19" id="KW-0067">ATP-binding</keyword>
<keyword evidence="7" id="KW-0732">Signal</keyword>
<evidence type="ECO:0000256" key="3">
    <source>
        <dbReference type="ARBA" id="ARBA00022527"/>
    </source>
</evidence>
<evidence type="ECO:0000256" key="19">
    <source>
        <dbReference type="PROSITE-ProRule" id="PRU10141"/>
    </source>
</evidence>
<dbReference type="PROSITE" id="PS50011">
    <property type="entry name" value="PROTEIN_KINASE_DOM"/>
    <property type="match status" value="1"/>
</dbReference>
<keyword evidence="14" id="KW-1015">Disulfide bond</keyword>
<keyword evidence="9 19" id="KW-0547">Nucleotide-binding</keyword>
<evidence type="ECO:0000256" key="20">
    <source>
        <dbReference type="SAM" id="Phobius"/>
    </source>
</evidence>
<keyword evidence="24" id="KW-1185">Reference proteome</keyword>
<dbReference type="InterPro" id="IPR011009">
    <property type="entry name" value="Kinase-like_dom_sf"/>
</dbReference>
<protein>
    <recommendedName>
        <fullName evidence="2">non-specific serine/threonine protein kinase</fullName>
        <ecNumber evidence="2">2.7.11.1</ecNumber>
    </recommendedName>
</protein>
<organism evidence="23 24">
    <name type="scientific">Asparagus officinalis</name>
    <name type="common">Garden asparagus</name>
    <dbReference type="NCBI Taxonomy" id="4686"/>
    <lineage>
        <taxon>Eukaryota</taxon>
        <taxon>Viridiplantae</taxon>
        <taxon>Streptophyta</taxon>
        <taxon>Embryophyta</taxon>
        <taxon>Tracheophyta</taxon>
        <taxon>Spermatophyta</taxon>
        <taxon>Magnoliopsida</taxon>
        <taxon>Liliopsida</taxon>
        <taxon>Asparagales</taxon>
        <taxon>Asparagaceae</taxon>
        <taxon>Asparagoideae</taxon>
        <taxon>Asparagus</taxon>
    </lineage>
</organism>
<evidence type="ECO:0000256" key="9">
    <source>
        <dbReference type="ARBA" id="ARBA00022741"/>
    </source>
</evidence>
<dbReference type="EMBL" id="CM007381">
    <property type="protein sequence ID" value="ONK80571.1"/>
    <property type="molecule type" value="Genomic_DNA"/>
</dbReference>
<dbReference type="InterPro" id="IPR003609">
    <property type="entry name" value="Pan_app"/>
</dbReference>
<evidence type="ECO:0000256" key="4">
    <source>
        <dbReference type="ARBA" id="ARBA00022553"/>
    </source>
</evidence>
<keyword evidence="5" id="KW-0808">Transferase</keyword>
<dbReference type="CDD" id="cd14066">
    <property type="entry name" value="STKc_IRAK"/>
    <property type="match status" value="1"/>
</dbReference>
<dbReference type="SUPFAM" id="SSF56112">
    <property type="entry name" value="Protein kinase-like (PK-like)"/>
    <property type="match status" value="1"/>
</dbReference>
<evidence type="ECO:0000313" key="23">
    <source>
        <dbReference type="EMBL" id="ONK80571.1"/>
    </source>
</evidence>
<evidence type="ECO:0000256" key="11">
    <source>
        <dbReference type="ARBA" id="ARBA00022840"/>
    </source>
</evidence>
<dbReference type="AlphaFoldDB" id="A0A5P1FV51"/>
<accession>A0A5P1FV51</accession>
<dbReference type="EC" id="2.7.11.1" evidence="2"/>
<evidence type="ECO:0000256" key="16">
    <source>
        <dbReference type="ARBA" id="ARBA00023180"/>
    </source>
</evidence>
<dbReference type="PANTHER" id="PTHR47976">
    <property type="entry name" value="G-TYPE LECTIN S-RECEPTOR-LIKE SERINE/THREONINE-PROTEIN KINASE SD2-5"/>
    <property type="match status" value="1"/>
</dbReference>
<evidence type="ECO:0000256" key="10">
    <source>
        <dbReference type="ARBA" id="ARBA00022777"/>
    </source>
</evidence>
<dbReference type="FunFam" id="3.30.200.20:FF:000178">
    <property type="entry name" value="serine/threonine-protein kinase PBS1-like"/>
    <property type="match status" value="1"/>
</dbReference>
<dbReference type="GO" id="GO:0004674">
    <property type="term" value="F:protein serine/threonine kinase activity"/>
    <property type="evidence" value="ECO:0007669"/>
    <property type="project" value="UniProtKB-KW"/>
</dbReference>
<dbReference type="InterPro" id="IPR000719">
    <property type="entry name" value="Prot_kinase_dom"/>
</dbReference>
<gene>
    <name evidence="23" type="ORF">A4U43_C01F19310</name>
</gene>
<dbReference type="PANTHER" id="PTHR47976:SF30">
    <property type="entry name" value="RECEPTOR-LIKE SERINE_THREONINE-PROTEIN KINASE"/>
    <property type="match status" value="1"/>
</dbReference>
<dbReference type="Gramene" id="ONK80571">
    <property type="protein sequence ID" value="ONK80571"/>
    <property type="gene ID" value="A4U43_C01F19310"/>
</dbReference>
<evidence type="ECO:0000256" key="6">
    <source>
        <dbReference type="ARBA" id="ARBA00022692"/>
    </source>
</evidence>
<evidence type="ECO:0000256" key="15">
    <source>
        <dbReference type="ARBA" id="ARBA00023170"/>
    </source>
</evidence>